<organism evidence="2 3">
    <name type="scientific">Nesidiocoris tenuis</name>
    <dbReference type="NCBI Taxonomy" id="355587"/>
    <lineage>
        <taxon>Eukaryota</taxon>
        <taxon>Metazoa</taxon>
        <taxon>Ecdysozoa</taxon>
        <taxon>Arthropoda</taxon>
        <taxon>Hexapoda</taxon>
        <taxon>Insecta</taxon>
        <taxon>Pterygota</taxon>
        <taxon>Neoptera</taxon>
        <taxon>Paraneoptera</taxon>
        <taxon>Hemiptera</taxon>
        <taxon>Heteroptera</taxon>
        <taxon>Panheteroptera</taxon>
        <taxon>Cimicomorpha</taxon>
        <taxon>Miridae</taxon>
        <taxon>Dicyphina</taxon>
        <taxon>Nesidiocoris</taxon>
    </lineage>
</organism>
<feature type="non-terminal residue" evidence="2">
    <location>
        <position position="53"/>
    </location>
</feature>
<protein>
    <submittedName>
        <fullName evidence="2">Uncharacterized protein</fullName>
    </submittedName>
</protein>
<dbReference type="EMBL" id="CADCXU010034380">
    <property type="protein sequence ID" value="CAB0019678.1"/>
    <property type="molecule type" value="Genomic_DNA"/>
</dbReference>
<accession>A0A6H5HN44</accession>
<evidence type="ECO:0000256" key="1">
    <source>
        <dbReference type="SAM" id="MobiDB-lite"/>
    </source>
</evidence>
<evidence type="ECO:0000313" key="3">
    <source>
        <dbReference type="Proteomes" id="UP000479000"/>
    </source>
</evidence>
<dbReference type="Proteomes" id="UP000479000">
    <property type="component" value="Unassembled WGS sequence"/>
</dbReference>
<proteinExistence type="predicted"/>
<dbReference type="AlphaFoldDB" id="A0A6H5HN44"/>
<reference evidence="2 3" key="1">
    <citation type="submission" date="2020-02" db="EMBL/GenBank/DDBJ databases">
        <authorList>
            <person name="Ferguson B K."/>
        </authorList>
    </citation>
    <scope>NUCLEOTIDE SEQUENCE [LARGE SCALE GENOMIC DNA]</scope>
</reference>
<feature type="region of interest" description="Disordered" evidence="1">
    <location>
        <begin position="1"/>
        <end position="53"/>
    </location>
</feature>
<gene>
    <name evidence="2" type="ORF">NTEN_LOCUS23373</name>
</gene>
<sequence length="53" mass="5447">MAGPKRSTIGSHSGGGLSRWCAGGDRVSDWLSAAHTGPPATESRTTRRLQGPA</sequence>
<name>A0A6H5HN44_9HEMI</name>
<keyword evidence="3" id="KW-1185">Reference proteome</keyword>
<evidence type="ECO:0000313" key="2">
    <source>
        <dbReference type="EMBL" id="CAB0019678.1"/>
    </source>
</evidence>